<reference evidence="2 3" key="1">
    <citation type="submission" date="2016-07" db="EMBL/GenBank/DDBJ databases">
        <title>Pervasive Adenine N6-methylation of Active Genes in Fungi.</title>
        <authorList>
            <consortium name="DOE Joint Genome Institute"/>
            <person name="Mondo S.J."/>
            <person name="Dannebaum R.O."/>
            <person name="Kuo R.C."/>
            <person name="Labutti K."/>
            <person name="Haridas S."/>
            <person name="Kuo A."/>
            <person name="Salamov A."/>
            <person name="Ahrendt S.R."/>
            <person name="Lipzen A."/>
            <person name="Sullivan W."/>
            <person name="Andreopoulos W.B."/>
            <person name="Clum A."/>
            <person name="Lindquist E."/>
            <person name="Daum C."/>
            <person name="Ramamoorthy G.K."/>
            <person name="Gryganskyi A."/>
            <person name="Culley D."/>
            <person name="Magnuson J.K."/>
            <person name="James T.Y."/>
            <person name="O'Malley M.A."/>
            <person name="Stajich J.E."/>
            <person name="Spatafora J.W."/>
            <person name="Visel A."/>
            <person name="Grigoriev I.V."/>
        </authorList>
    </citation>
    <scope>NUCLEOTIDE SEQUENCE [LARGE SCALE GENOMIC DNA]</scope>
    <source>
        <strain evidence="2 3">PL171</strain>
    </source>
</reference>
<evidence type="ECO:0000313" key="3">
    <source>
        <dbReference type="Proteomes" id="UP000193411"/>
    </source>
</evidence>
<dbReference type="OrthoDB" id="10671814at2759"/>
<gene>
    <name evidence="2" type="ORF">BCR44DRAFT_83623</name>
</gene>
<proteinExistence type="predicted"/>
<dbReference type="Proteomes" id="UP000193411">
    <property type="component" value="Unassembled WGS sequence"/>
</dbReference>
<feature type="compositionally biased region" description="Low complexity" evidence="1">
    <location>
        <begin position="439"/>
        <end position="450"/>
    </location>
</feature>
<organism evidence="2 3">
    <name type="scientific">Catenaria anguillulae PL171</name>
    <dbReference type="NCBI Taxonomy" id="765915"/>
    <lineage>
        <taxon>Eukaryota</taxon>
        <taxon>Fungi</taxon>
        <taxon>Fungi incertae sedis</taxon>
        <taxon>Blastocladiomycota</taxon>
        <taxon>Blastocladiomycetes</taxon>
        <taxon>Blastocladiales</taxon>
        <taxon>Catenariaceae</taxon>
        <taxon>Catenaria</taxon>
    </lineage>
</organism>
<sequence>MSGPHAWTALVQPAVDVLVKLLDDVIVKGRQTMVGGVVELMGHLVEAEAAVNAAGNSMAHGEKVSFNLPTLFRPLAQSWLSSQLPTFTGIIHRSVASDSLADPASENVQHSESVLAVLKCAHSIAKSVLDMPIKIPLLVPELIQTLHAGLHLYAYLISYPVIASSGSSSSSSAGSVSVATIVIRINNLMQIQREWTSMRQSIVDRSLAFCPKLSYLNLGTRRIDALWLSRLCKALARHVIVAELPWGAAYLPVARACPLTSGVIPGLEAALDALNDLVDKQAHSAMFSALCRATLAAWFSTLWSPPRVYLDTDYDLILEADLNALTATLTKYSAHILSTSVGREAMAKLDKTQREMNALMPLPSRTLVEWIEDPRPRDEEDLAHRSKVARVLVFRADSVARAAVKKYRLESEVYKGMGIGKYAGKEVKRDRKVSGGGKTAKTAGVATSGSGVEGQPAVVVEQGMRSSGSTHV</sequence>
<dbReference type="AlphaFoldDB" id="A0A1Y2HPB3"/>
<dbReference type="Gene3D" id="1.10.357.50">
    <property type="match status" value="1"/>
</dbReference>
<keyword evidence="3" id="KW-1185">Reference proteome</keyword>
<accession>A0A1Y2HPB3</accession>
<feature type="region of interest" description="Disordered" evidence="1">
    <location>
        <begin position="431"/>
        <end position="472"/>
    </location>
</feature>
<evidence type="ECO:0000313" key="2">
    <source>
        <dbReference type="EMBL" id="ORZ36436.1"/>
    </source>
</evidence>
<name>A0A1Y2HPB3_9FUNG</name>
<evidence type="ECO:0000256" key="1">
    <source>
        <dbReference type="SAM" id="MobiDB-lite"/>
    </source>
</evidence>
<comment type="caution">
    <text evidence="2">The sequence shown here is derived from an EMBL/GenBank/DDBJ whole genome shotgun (WGS) entry which is preliminary data.</text>
</comment>
<dbReference type="EMBL" id="MCFL01000017">
    <property type="protein sequence ID" value="ORZ36436.1"/>
    <property type="molecule type" value="Genomic_DNA"/>
</dbReference>
<protein>
    <submittedName>
        <fullName evidence="2">Uncharacterized protein</fullName>
    </submittedName>
</protein>